<sequence length="343" mass="37814">MNNQASAVEAFVIDAFAELGIDAQPPIREPGTGIDLVLDPDGLAVPIQMKYRSLVTDQVAERLLTENQSTDTTLFVVSDRLTETARAILVQRRCGYLDLRGRLAIRTGSMVIDAEVKTLQKRLERSEALSGKAGLEVAVSVLMHPERTFAVRELARELGRSPSTVSEILAALRRDGFVDARNMPTSTDLFWQVAERWPKPRVHLAALPSRGDATLMRPLRLNLDTIEKEPGWALTDSAAAAMYGAPLAFRSDQTLDFFVPDPSTLRRATTLLGTSASAMQAKATLRVAPVPAAVNHRVNFDSNALEWPLTHPLFVALDLAQDAGRGREILDAWTPDVRWTRVW</sequence>
<evidence type="ECO:0000259" key="1">
    <source>
        <dbReference type="Pfam" id="PF09339"/>
    </source>
</evidence>
<dbReference type="SUPFAM" id="SSF46785">
    <property type="entry name" value="Winged helix' DNA-binding domain"/>
    <property type="match status" value="1"/>
</dbReference>
<organism evidence="2 3">
    <name type="scientific">Rhodococcus erythropolis (strain PR4 / NBRC 100887)</name>
    <dbReference type="NCBI Taxonomy" id="234621"/>
    <lineage>
        <taxon>Bacteria</taxon>
        <taxon>Bacillati</taxon>
        <taxon>Actinomycetota</taxon>
        <taxon>Actinomycetes</taxon>
        <taxon>Mycobacteriales</taxon>
        <taxon>Nocardiaceae</taxon>
        <taxon>Rhodococcus</taxon>
        <taxon>Rhodococcus erythropolis group</taxon>
    </lineage>
</organism>
<accession>C0ZZS4</accession>
<dbReference type="PATRIC" id="fig|234621.6.peg.3657"/>
<dbReference type="GO" id="GO:0003700">
    <property type="term" value="F:DNA-binding transcription factor activity"/>
    <property type="evidence" value="ECO:0007669"/>
    <property type="project" value="InterPro"/>
</dbReference>
<protein>
    <recommendedName>
        <fullName evidence="1">HTH iclR-type domain-containing protein</fullName>
    </recommendedName>
</protein>
<dbReference type="Proteomes" id="UP000002204">
    <property type="component" value="Chromosome"/>
</dbReference>
<feature type="domain" description="HTH iclR-type" evidence="1">
    <location>
        <begin position="146"/>
        <end position="178"/>
    </location>
</feature>
<dbReference type="Gene3D" id="1.10.10.10">
    <property type="entry name" value="Winged helix-like DNA-binding domain superfamily/Winged helix DNA-binding domain"/>
    <property type="match status" value="1"/>
</dbReference>
<proteinExistence type="predicted"/>
<dbReference type="eggNOG" id="ENOG5031N1C">
    <property type="taxonomic scope" value="Bacteria"/>
</dbReference>
<gene>
    <name evidence="2" type="ordered locus">RER_31510</name>
</gene>
<dbReference type="Pfam" id="PF09339">
    <property type="entry name" value="HTH_IclR"/>
    <property type="match status" value="1"/>
</dbReference>
<dbReference type="EMBL" id="AP008957">
    <property type="protein sequence ID" value="BAH33859.1"/>
    <property type="molecule type" value="Genomic_DNA"/>
</dbReference>
<dbReference type="InterPro" id="IPR005471">
    <property type="entry name" value="Tscrpt_reg_IclR_N"/>
</dbReference>
<name>C0ZZS4_RHOE4</name>
<dbReference type="CDD" id="cd00090">
    <property type="entry name" value="HTH_ARSR"/>
    <property type="match status" value="1"/>
</dbReference>
<evidence type="ECO:0000313" key="3">
    <source>
        <dbReference type="Proteomes" id="UP000002204"/>
    </source>
</evidence>
<dbReference type="InterPro" id="IPR036388">
    <property type="entry name" value="WH-like_DNA-bd_sf"/>
</dbReference>
<reference evidence="3" key="1">
    <citation type="submission" date="2005-03" db="EMBL/GenBank/DDBJ databases">
        <title>Comparison of the complete genome sequences of Rhodococcus erythropolis PR4 and Rhodococcus opacus B4.</title>
        <authorList>
            <person name="Takarada H."/>
            <person name="Sekine M."/>
            <person name="Hosoyama A."/>
            <person name="Yamada R."/>
            <person name="Fujisawa T."/>
            <person name="Omata S."/>
            <person name="Shimizu A."/>
            <person name="Tsukatani N."/>
            <person name="Tanikawa S."/>
            <person name="Fujita N."/>
            <person name="Harayama S."/>
        </authorList>
    </citation>
    <scope>NUCLEOTIDE SEQUENCE [LARGE SCALE GENOMIC DNA]</scope>
    <source>
        <strain evidence="3">PR4 / NBRC 100887</strain>
    </source>
</reference>
<dbReference type="AlphaFoldDB" id="C0ZZS4"/>
<dbReference type="HOGENOM" id="CLU_793749_0_0_11"/>
<dbReference type="InterPro" id="IPR036390">
    <property type="entry name" value="WH_DNA-bd_sf"/>
</dbReference>
<reference evidence="2 3" key="2">
    <citation type="journal article" date="2006" name="Environ. Microbiol.">
        <title>Sequence analysis of three plasmids harboured in Rhodococcus erythropolis strain PR4.</title>
        <authorList>
            <person name="Sekine M."/>
            <person name="Tanikawa S."/>
            <person name="Omata S."/>
            <person name="Saito M."/>
            <person name="Fujisawa T."/>
            <person name="Tsukatani N."/>
            <person name="Tajima T."/>
            <person name="Sekigawa T."/>
            <person name="Kosugi H."/>
            <person name="Matsuo Y."/>
            <person name="Nishiko R."/>
            <person name="Imamura K."/>
            <person name="Ito M."/>
            <person name="Narita H."/>
            <person name="Tago S."/>
            <person name="Fujita N."/>
            <person name="Harayama S."/>
        </authorList>
    </citation>
    <scope>NUCLEOTIDE SEQUENCE [LARGE SCALE GENOMIC DNA]</scope>
    <source>
        <strain evidence="3">PR4 / NBRC 100887</strain>
    </source>
</reference>
<evidence type="ECO:0000313" key="2">
    <source>
        <dbReference type="EMBL" id="BAH33859.1"/>
    </source>
</evidence>
<dbReference type="RefSeq" id="WP_020907794.1">
    <property type="nucleotide sequence ID" value="NC_012490.1"/>
</dbReference>
<dbReference type="KEGG" id="rer:RER_31510"/>
<dbReference type="InterPro" id="IPR011991">
    <property type="entry name" value="ArsR-like_HTH"/>
</dbReference>